<evidence type="ECO:0000256" key="1">
    <source>
        <dbReference type="SAM" id="Coils"/>
    </source>
</evidence>
<evidence type="ECO:0000256" key="2">
    <source>
        <dbReference type="SAM" id="MobiDB-lite"/>
    </source>
</evidence>
<comment type="caution">
    <text evidence="3">The sequence shown here is derived from an EMBL/GenBank/DDBJ whole genome shotgun (WGS) entry which is preliminary data.</text>
</comment>
<name>A0AAV5WHK2_9BILA</name>
<feature type="coiled-coil region" evidence="1">
    <location>
        <begin position="43"/>
        <end position="70"/>
    </location>
</feature>
<feature type="non-terminal residue" evidence="3">
    <location>
        <position position="1"/>
    </location>
</feature>
<gene>
    <name evidence="3" type="ORF">PFISCL1PPCAC_20709</name>
</gene>
<reference evidence="3" key="1">
    <citation type="submission" date="2023-10" db="EMBL/GenBank/DDBJ databases">
        <title>Genome assembly of Pristionchus species.</title>
        <authorList>
            <person name="Yoshida K."/>
            <person name="Sommer R.J."/>
        </authorList>
    </citation>
    <scope>NUCLEOTIDE SEQUENCE</scope>
    <source>
        <strain evidence="3">RS5133</strain>
    </source>
</reference>
<protein>
    <submittedName>
        <fullName evidence="3">Uncharacterized protein</fullName>
    </submittedName>
</protein>
<dbReference type="EMBL" id="BTSY01000005">
    <property type="protein sequence ID" value="GMT29412.1"/>
    <property type="molecule type" value="Genomic_DNA"/>
</dbReference>
<sequence>QISDMNYSQFDKLSFRSDCATPRKEQTTGAFSDESSLRSAEYEDIEDRDLARALKRIEKLSEEIRANDDVAAYAYGLKNRIDMSRKKAALTISTLNEKMDMMEQMWDDRIIAEQKSIAKEVLTILKDLKEGELSTALTWKKKGGGGSTRSVSSNRSRSGSSVSSVKSSSMSKKIAHLEEGDKQFAAKSIEVKKDAKRLAGIG</sequence>
<accession>A0AAV5WHK2</accession>
<proteinExistence type="predicted"/>
<evidence type="ECO:0000313" key="3">
    <source>
        <dbReference type="EMBL" id="GMT29412.1"/>
    </source>
</evidence>
<feature type="compositionally biased region" description="Low complexity" evidence="2">
    <location>
        <begin position="148"/>
        <end position="172"/>
    </location>
</feature>
<feature type="region of interest" description="Disordered" evidence="2">
    <location>
        <begin position="140"/>
        <end position="177"/>
    </location>
</feature>
<keyword evidence="1" id="KW-0175">Coiled coil</keyword>
<keyword evidence="4" id="KW-1185">Reference proteome</keyword>
<organism evidence="3 4">
    <name type="scientific">Pristionchus fissidentatus</name>
    <dbReference type="NCBI Taxonomy" id="1538716"/>
    <lineage>
        <taxon>Eukaryota</taxon>
        <taxon>Metazoa</taxon>
        <taxon>Ecdysozoa</taxon>
        <taxon>Nematoda</taxon>
        <taxon>Chromadorea</taxon>
        <taxon>Rhabditida</taxon>
        <taxon>Rhabditina</taxon>
        <taxon>Diplogasteromorpha</taxon>
        <taxon>Diplogasteroidea</taxon>
        <taxon>Neodiplogasteridae</taxon>
        <taxon>Pristionchus</taxon>
    </lineage>
</organism>
<evidence type="ECO:0000313" key="4">
    <source>
        <dbReference type="Proteomes" id="UP001432322"/>
    </source>
</evidence>
<dbReference type="Proteomes" id="UP001432322">
    <property type="component" value="Unassembled WGS sequence"/>
</dbReference>
<dbReference type="AlphaFoldDB" id="A0AAV5WHK2"/>